<protein>
    <submittedName>
        <fullName evidence="2">DUF4381 domain-containing protein</fullName>
    </submittedName>
</protein>
<accession>A0AAF1KF48</accession>
<dbReference type="EMBL" id="CP117256">
    <property type="protein sequence ID" value="WFR97577.1"/>
    <property type="molecule type" value="Genomic_DNA"/>
</dbReference>
<evidence type="ECO:0000313" key="2">
    <source>
        <dbReference type="EMBL" id="WFR97577.1"/>
    </source>
</evidence>
<keyword evidence="3" id="KW-1185">Reference proteome</keyword>
<dbReference type="InterPro" id="IPR025489">
    <property type="entry name" value="DUF4381"/>
</dbReference>
<dbReference type="Proteomes" id="UP000249499">
    <property type="component" value="Plasmid pRt1078"/>
</dbReference>
<evidence type="ECO:0000313" key="3">
    <source>
        <dbReference type="Proteomes" id="UP000249499"/>
    </source>
</evidence>
<keyword evidence="2" id="KW-0614">Plasmid</keyword>
<sequence length="174" mass="19736">MEPQAPRLDPMTEAALKTLKDISTPEPVSWVPQTWGWGVLAGLLALLVISIAVRWFLRYRANAYRREALALLFDIEEKMSDPARRHDGVHDLTELLKRVALAAWPRQEVASMHGLSWTRFLGNSDDKVSETSLSKLLDDFEYRDIETLDTMPSNVGDDLILSARKWIEGHHVSA</sequence>
<reference evidence="3" key="2">
    <citation type="journal article" date="2023" name="MicrobiologyOpen">
        <title>Genomics of the tumorigenes clade of the family Rhizobiaceae and description of Rhizobium rhododendri sp. nov.</title>
        <authorList>
            <person name="Kuzmanovic N."/>
            <person name="diCenzo G.C."/>
            <person name="Bunk B."/>
            <person name="Sproeer C."/>
            <person name="Fruehling A."/>
            <person name="Neumann-Schaal M."/>
            <person name="Overmann J."/>
            <person name="Smalla K."/>
        </authorList>
    </citation>
    <scope>NUCLEOTIDE SEQUENCE [LARGE SCALE GENOMIC DNA]</scope>
    <source>
        <strain evidence="3">1078</strain>
        <plasmid evidence="3">pRt1078</plasmid>
    </source>
</reference>
<feature type="transmembrane region" description="Helical" evidence="1">
    <location>
        <begin position="35"/>
        <end position="57"/>
    </location>
</feature>
<keyword evidence="1" id="KW-1133">Transmembrane helix</keyword>
<geneLocation type="plasmid" evidence="2 3">
    <name>pRt1078</name>
</geneLocation>
<evidence type="ECO:0000256" key="1">
    <source>
        <dbReference type="SAM" id="Phobius"/>
    </source>
</evidence>
<dbReference type="Pfam" id="PF14316">
    <property type="entry name" value="DUF4381"/>
    <property type="match status" value="1"/>
</dbReference>
<dbReference type="KEGG" id="rtu:PR017_20440"/>
<name>A0AAF1KF48_9HYPH</name>
<reference evidence="2 3" key="1">
    <citation type="journal article" date="2018" name="Sci. Rep.">
        <title>Rhizobium tumorigenes sp. nov., a novel plant tumorigenic bacterium isolated from cane gall tumors on thornless blackberry.</title>
        <authorList>
            <person name="Kuzmanovi N."/>
            <person name="Smalla K."/>
            <person name="Gronow S."/>
            <person name="PuBawska J."/>
        </authorList>
    </citation>
    <scope>NUCLEOTIDE SEQUENCE [LARGE SCALE GENOMIC DNA]</scope>
    <source>
        <strain evidence="2 3">1078</strain>
    </source>
</reference>
<dbReference type="AlphaFoldDB" id="A0AAF1KF48"/>
<proteinExistence type="predicted"/>
<dbReference type="RefSeq" id="WP_111221361.1">
    <property type="nucleotide sequence ID" value="NZ_CP117256.1"/>
</dbReference>
<keyword evidence="1" id="KW-0472">Membrane</keyword>
<organism evidence="2 3">
    <name type="scientific">Rhizobium tumorigenes</name>
    <dbReference type="NCBI Taxonomy" id="2041385"/>
    <lineage>
        <taxon>Bacteria</taxon>
        <taxon>Pseudomonadati</taxon>
        <taxon>Pseudomonadota</taxon>
        <taxon>Alphaproteobacteria</taxon>
        <taxon>Hyphomicrobiales</taxon>
        <taxon>Rhizobiaceae</taxon>
        <taxon>Rhizobium/Agrobacterium group</taxon>
        <taxon>Rhizobium</taxon>
    </lineage>
</organism>
<keyword evidence="1" id="KW-0812">Transmembrane</keyword>
<gene>
    <name evidence="2" type="ORF">PR017_20440</name>
</gene>